<dbReference type="HOGENOM" id="CLU_038171_1_0_1"/>
<feature type="coiled-coil region" evidence="1">
    <location>
        <begin position="311"/>
        <end position="338"/>
    </location>
</feature>
<evidence type="ECO:0000313" key="3">
    <source>
        <dbReference type="EMBL" id="EMD63278.1"/>
    </source>
</evidence>
<sequence>MNVLPKDDLPDSKSPDLILRHPTEDECITIWNNTSAEWIDSLTPPLYLKECRFLTTVPLARDGGMTTWVLVHKDSVPNKRHILCSCETFRKHSLTSNTQGEVSNNIVHGIASVFCAPPYRRRGYAGRMMQELVKELYRWQTDKFPCIGTTLYSDIGKEYYAKLGWTPNITNSQVEFLPKPIAWSPLVKAILENDLDDICKRDAALVRSQMSVPAGEIKNTRFTIMPNVDHMGWHIGKEQFATDYLFGKTPTAKGVIAGSPGKQVWATWVHRYYGPPGAEKSSNVLYILRLVVEGDETATRLPRDTAKRPEKDVYETRIELLKAVLQAAQAEAAEWKLDVVELWDPTPLVLGMLKDSELEYTITEREKKHIASLLWYDQQGGISKEQPLWMNNEHYAWQ</sequence>
<dbReference type="PANTHER" id="PTHR34815">
    <property type="entry name" value="LYSINE ACETYLTRANSFERASE"/>
    <property type="match status" value="1"/>
</dbReference>
<protein>
    <recommendedName>
        <fullName evidence="2">LYC1 C-terminal domain-containing protein</fullName>
    </recommendedName>
</protein>
<dbReference type="eggNOG" id="ENOG502RZ3A">
    <property type="taxonomic scope" value="Eukaryota"/>
</dbReference>
<dbReference type="InterPro" id="IPR055100">
    <property type="entry name" value="GNAT_LYC1-like"/>
</dbReference>
<proteinExistence type="predicted"/>
<dbReference type="RefSeq" id="XP_007701087.1">
    <property type="nucleotide sequence ID" value="XM_007702897.1"/>
</dbReference>
<dbReference type="AlphaFoldDB" id="M2S7V9"/>
<reference evidence="4" key="2">
    <citation type="journal article" date="2013" name="PLoS Genet.">
        <title>Comparative genome structure, secondary metabolite, and effector coding capacity across Cochliobolus pathogens.</title>
        <authorList>
            <person name="Condon B.J."/>
            <person name="Leng Y."/>
            <person name="Wu D."/>
            <person name="Bushley K.E."/>
            <person name="Ohm R.A."/>
            <person name="Otillar R."/>
            <person name="Martin J."/>
            <person name="Schackwitz W."/>
            <person name="Grimwood J."/>
            <person name="MohdZainudin N."/>
            <person name="Xue C."/>
            <person name="Wang R."/>
            <person name="Manning V.A."/>
            <person name="Dhillon B."/>
            <person name="Tu Z.J."/>
            <person name="Steffenson B.J."/>
            <person name="Salamov A."/>
            <person name="Sun H."/>
            <person name="Lowry S."/>
            <person name="LaButti K."/>
            <person name="Han J."/>
            <person name="Copeland A."/>
            <person name="Lindquist E."/>
            <person name="Barry K."/>
            <person name="Schmutz J."/>
            <person name="Baker S.E."/>
            <person name="Ciuffetti L.M."/>
            <person name="Grigoriev I.V."/>
            <person name="Zhong S."/>
            <person name="Turgeon B.G."/>
        </authorList>
    </citation>
    <scope>NUCLEOTIDE SEQUENCE [LARGE SCALE GENOMIC DNA]</scope>
    <source>
        <strain evidence="4">ND90Pr / ATCC 201652</strain>
    </source>
</reference>
<reference evidence="3 4" key="1">
    <citation type="journal article" date="2012" name="PLoS Pathog.">
        <title>Diverse lifestyles and strategies of plant pathogenesis encoded in the genomes of eighteen Dothideomycetes fungi.</title>
        <authorList>
            <person name="Ohm R.A."/>
            <person name="Feau N."/>
            <person name="Henrissat B."/>
            <person name="Schoch C.L."/>
            <person name="Horwitz B.A."/>
            <person name="Barry K.W."/>
            <person name="Condon B.J."/>
            <person name="Copeland A.C."/>
            <person name="Dhillon B."/>
            <person name="Glaser F."/>
            <person name="Hesse C.N."/>
            <person name="Kosti I."/>
            <person name="LaButti K."/>
            <person name="Lindquist E.A."/>
            <person name="Lucas S."/>
            <person name="Salamov A.A."/>
            <person name="Bradshaw R.E."/>
            <person name="Ciuffetti L."/>
            <person name="Hamelin R.C."/>
            <person name="Kema G.H.J."/>
            <person name="Lawrence C."/>
            <person name="Scott J.A."/>
            <person name="Spatafora J.W."/>
            <person name="Turgeon B.G."/>
            <person name="de Wit P.J.G.M."/>
            <person name="Zhong S."/>
            <person name="Goodwin S.B."/>
            <person name="Grigoriev I.V."/>
        </authorList>
    </citation>
    <scope>NUCLEOTIDE SEQUENCE [LARGE SCALE GENOMIC DNA]</scope>
    <source>
        <strain evidence="4">ND90Pr / ATCC 201652</strain>
    </source>
</reference>
<evidence type="ECO:0000259" key="2">
    <source>
        <dbReference type="Pfam" id="PF22998"/>
    </source>
</evidence>
<dbReference type="PANTHER" id="PTHR34815:SF2">
    <property type="entry name" value="N-ACETYLTRANSFERASE DOMAIN-CONTAINING PROTEIN"/>
    <property type="match status" value="1"/>
</dbReference>
<dbReference type="Pfam" id="PF22998">
    <property type="entry name" value="GNAT_LYC1-like"/>
    <property type="match status" value="1"/>
</dbReference>
<dbReference type="STRING" id="665912.M2S7V9"/>
<dbReference type="GeneID" id="19139181"/>
<feature type="domain" description="LYC1 C-terminal" evidence="2">
    <location>
        <begin position="179"/>
        <end position="397"/>
    </location>
</feature>
<dbReference type="Gene3D" id="3.40.630.30">
    <property type="match status" value="1"/>
</dbReference>
<keyword evidence="1" id="KW-0175">Coiled coil</keyword>
<dbReference type="Proteomes" id="UP000016934">
    <property type="component" value="Unassembled WGS sequence"/>
</dbReference>
<evidence type="ECO:0000256" key="1">
    <source>
        <dbReference type="SAM" id="Coils"/>
    </source>
</evidence>
<dbReference type="EMBL" id="KB445645">
    <property type="protein sequence ID" value="EMD63278.1"/>
    <property type="molecule type" value="Genomic_DNA"/>
</dbReference>
<name>M2S7V9_COCSN</name>
<dbReference type="OMA" id="ASVYCEP"/>
<dbReference type="OrthoDB" id="2020070at2759"/>
<dbReference type="KEGG" id="bsc:COCSADRAFT_38142"/>
<organism evidence="3 4">
    <name type="scientific">Cochliobolus sativus (strain ND90Pr / ATCC 201652)</name>
    <name type="common">Common root rot and spot blotch fungus</name>
    <name type="synonym">Bipolaris sorokiniana</name>
    <dbReference type="NCBI Taxonomy" id="665912"/>
    <lineage>
        <taxon>Eukaryota</taxon>
        <taxon>Fungi</taxon>
        <taxon>Dikarya</taxon>
        <taxon>Ascomycota</taxon>
        <taxon>Pezizomycotina</taxon>
        <taxon>Dothideomycetes</taxon>
        <taxon>Pleosporomycetidae</taxon>
        <taxon>Pleosporales</taxon>
        <taxon>Pleosporineae</taxon>
        <taxon>Pleosporaceae</taxon>
        <taxon>Bipolaris</taxon>
    </lineage>
</organism>
<dbReference type="InterPro" id="IPR053013">
    <property type="entry name" value="LAT"/>
</dbReference>
<keyword evidence="4" id="KW-1185">Reference proteome</keyword>
<dbReference type="InterPro" id="IPR016181">
    <property type="entry name" value="Acyl_CoA_acyltransferase"/>
</dbReference>
<gene>
    <name evidence="3" type="ORF">COCSADRAFT_38142</name>
</gene>
<dbReference type="CDD" id="cd04301">
    <property type="entry name" value="NAT_SF"/>
    <property type="match status" value="1"/>
</dbReference>
<dbReference type="SUPFAM" id="SSF55729">
    <property type="entry name" value="Acyl-CoA N-acyltransferases (Nat)"/>
    <property type="match status" value="1"/>
</dbReference>
<accession>M2S7V9</accession>
<evidence type="ECO:0000313" key="4">
    <source>
        <dbReference type="Proteomes" id="UP000016934"/>
    </source>
</evidence>